<dbReference type="AlphaFoldDB" id="A0A4Y3R709"/>
<feature type="region of interest" description="Disordered" evidence="1">
    <location>
        <begin position="122"/>
        <end position="143"/>
    </location>
</feature>
<sequence length="143" mass="14766">MAPAAAPSLARLLGGAGALHFLLPKPFDAIVPRALPGRARAWTYASGAAELAVAAALTWPRTRRAGGLAAAALLTAVLPANVQMAYDWRHRARPLKALAYGRVPLQLPLLAWALLAAREGGRERPAGAVDPAGRSGQAAGPSR</sequence>
<proteinExistence type="predicted"/>
<evidence type="ECO:0000313" key="3">
    <source>
        <dbReference type="Proteomes" id="UP000319210"/>
    </source>
</evidence>
<evidence type="ECO:0000256" key="1">
    <source>
        <dbReference type="SAM" id="MobiDB-lite"/>
    </source>
</evidence>
<accession>A0A4Y3R709</accession>
<dbReference type="EMBL" id="BJMM01000050">
    <property type="protein sequence ID" value="GEB53392.1"/>
    <property type="molecule type" value="Genomic_DNA"/>
</dbReference>
<protein>
    <recommendedName>
        <fullName evidence="4">DoxX family protein</fullName>
    </recommendedName>
</protein>
<evidence type="ECO:0008006" key="4">
    <source>
        <dbReference type="Google" id="ProtNLM"/>
    </source>
</evidence>
<gene>
    <name evidence="2" type="ORF">SCA03_59430</name>
</gene>
<keyword evidence="3" id="KW-1185">Reference proteome</keyword>
<organism evidence="2 3">
    <name type="scientific">Streptomyces cacaoi</name>
    <dbReference type="NCBI Taxonomy" id="1898"/>
    <lineage>
        <taxon>Bacteria</taxon>
        <taxon>Bacillati</taxon>
        <taxon>Actinomycetota</taxon>
        <taxon>Actinomycetes</taxon>
        <taxon>Kitasatosporales</taxon>
        <taxon>Streptomycetaceae</taxon>
        <taxon>Streptomyces</taxon>
    </lineage>
</organism>
<evidence type="ECO:0000313" key="2">
    <source>
        <dbReference type="EMBL" id="GEB53392.1"/>
    </source>
</evidence>
<comment type="caution">
    <text evidence="2">The sequence shown here is derived from an EMBL/GenBank/DDBJ whole genome shotgun (WGS) entry which is preliminary data.</text>
</comment>
<name>A0A4Y3R709_STRCI</name>
<dbReference type="PANTHER" id="PTHR36974">
    <property type="entry name" value="MEMBRANE PROTEIN-RELATED"/>
    <property type="match status" value="1"/>
</dbReference>
<dbReference type="PANTHER" id="PTHR36974:SF1">
    <property type="entry name" value="DOXX FAMILY MEMBRANE PROTEIN"/>
    <property type="match status" value="1"/>
</dbReference>
<reference evidence="2 3" key="1">
    <citation type="submission" date="2019-06" db="EMBL/GenBank/DDBJ databases">
        <title>Whole genome shotgun sequence of Streptomyces cacaoi subsp. cacaoi NBRC 12748.</title>
        <authorList>
            <person name="Hosoyama A."/>
            <person name="Uohara A."/>
            <person name="Ohji S."/>
            <person name="Ichikawa N."/>
        </authorList>
    </citation>
    <scope>NUCLEOTIDE SEQUENCE [LARGE SCALE GENOMIC DNA]</scope>
    <source>
        <strain evidence="2 3">NBRC 12748</strain>
    </source>
</reference>
<dbReference type="Proteomes" id="UP000319210">
    <property type="component" value="Unassembled WGS sequence"/>
</dbReference>